<evidence type="ECO:0000313" key="2">
    <source>
        <dbReference type="Proteomes" id="UP001049176"/>
    </source>
</evidence>
<keyword evidence="2" id="KW-1185">Reference proteome</keyword>
<name>A0A9P7UUF9_9AGAR</name>
<evidence type="ECO:0000313" key="1">
    <source>
        <dbReference type="EMBL" id="KAG7093286.1"/>
    </source>
</evidence>
<dbReference type="KEGG" id="more:E1B28_006968"/>
<organism evidence="1 2">
    <name type="scientific">Marasmius oreades</name>
    <name type="common">fairy-ring Marasmius</name>
    <dbReference type="NCBI Taxonomy" id="181124"/>
    <lineage>
        <taxon>Eukaryota</taxon>
        <taxon>Fungi</taxon>
        <taxon>Dikarya</taxon>
        <taxon>Basidiomycota</taxon>
        <taxon>Agaricomycotina</taxon>
        <taxon>Agaricomycetes</taxon>
        <taxon>Agaricomycetidae</taxon>
        <taxon>Agaricales</taxon>
        <taxon>Marasmiineae</taxon>
        <taxon>Marasmiaceae</taxon>
        <taxon>Marasmius</taxon>
    </lineage>
</organism>
<dbReference type="AlphaFoldDB" id="A0A9P7UUF9"/>
<protein>
    <submittedName>
        <fullName evidence="1">Uncharacterized protein</fullName>
    </submittedName>
</protein>
<dbReference type="EMBL" id="CM032184">
    <property type="protein sequence ID" value="KAG7093286.1"/>
    <property type="molecule type" value="Genomic_DNA"/>
</dbReference>
<gene>
    <name evidence="1" type="ORF">E1B28_006968</name>
</gene>
<proteinExistence type="predicted"/>
<dbReference type="GeneID" id="66076044"/>
<accession>A0A9P7UUF9</accession>
<dbReference type="OrthoDB" id="2936546at2759"/>
<dbReference type="Proteomes" id="UP001049176">
    <property type="component" value="Chromosome 4"/>
</dbReference>
<sequence>MLYFSNSKDYPLKLRIEGAADPFTPSWGLDVWKVLCRHIHRSKELIMAMDNQSDIVDLPPPQRLGFSNLGSYCEETAPPCYSSWFWQAIKEAPRLVNISTFHPYPILRFSQLTTWEVLSFEGSRDMDIFLDNARSCRFLSSLTLSSIWSSGGDSTVAAREVKLPSLRRLSVLACYDELDVLSTILHSLDMPALESCSVRYEERALPSGLLAMVRRCSTTLKRIAFSSRVPLLFDLVQAASELTHFQLYLGSSPFADSTATVCDSEDGRRCRPIVDDMLSTLLLKLRDDPHPFPSNLDFLSLILPYFTQHTTSGAHVGGVVGKTANSSSLKEFHTAFLWVGREGNEDVIGPELLERIRVLEKSGIRVVEENEDYKRQQWSLILKN</sequence>
<comment type="caution">
    <text evidence="1">The sequence shown here is derived from an EMBL/GenBank/DDBJ whole genome shotgun (WGS) entry which is preliminary data.</text>
</comment>
<dbReference type="RefSeq" id="XP_043009756.1">
    <property type="nucleotide sequence ID" value="XM_043151676.1"/>
</dbReference>
<reference evidence="1" key="1">
    <citation type="journal article" date="2021" name="Genome Biol. Evol.">
        <title>The assembled and annotated genome of the fairy-ring fungus Marasmius oreades.</title>
        <authorList>
            <person name="Hiltunen M."/>
            <person name="Ament-Velasquez S.L."/>
            <person name="Johannesson H."/>
        </authorList>
    </citation>
    <scope>NUCLEOTIDE SEQUENCE</scope>
    <source>
        <strain evidence="1">03SP1</strain>
    </source>
</reference>